<dbReference type="Pfam" id="PF00653">
    <property type="entry name" value="BIR"/>
    <property type="match status" value="2"/>
</dbReference>
<dbReference type="SUPFAM" id="SSF57924">
    <property type="entry name" value="Inhibitor of apoptosis (IAP) repeat"/>
    <property type="match status" value="2"/>
</dbReference>
<feature type="region of interest" description="Disordered" evidence="1">
    <location>
        <begin position="369"/>
        <end position="395"/>
    </location>
</feature>
<protein>
    <submittedName>
        <fullName evidence="2">Uncharacterized protein</fullName>
    </submittedName>
</protein>
<dbReference type="GO" id="GO:0005634">
    <property type="term" value="C:nucleus"/>
    <property type="evidence" value="ECO:0007669"/>
    <property type="project" value="TreeGrafter"/>
</dbReference>
<feature type="compositionally biased region" description="Basic residues" evidence="1">
    <location>
        <begin position="308"/>
        <end position="320"/>
    </location>
</feature>
<organism evidence="2 3">
    <name type="scientific">Patella caerulea</name>
    <name type="common">Rayed Mediterranean limpet</name>
    <dbReference type="NCBI Taxonomy" id="87958"/>
    <lineage>
        <taxon>Eukaryota</taxon>
        <taxon>Metazoa</taxon>
        <taxon>Spiralia</taxon>
        <taxon>Lophotrochozoa</taxon>
        <taxon>Mollusca</taxon>
        <taxon>Gastropoda</taxon>
        <taxon>Patellogastropoda</taxon>
        <taxon>Patelloidea</taxon>
        <taxon>Patellidae</taxon>
        <taxon>Patella</taxon>
    </lineage>
</organism>
<accession>A0AAN8PR73</accession>
<dbReference type="EMBL" id="JAZGQO010000007">
    <property type="protein sequence ID" value="KAK6180838.1"/>
    <property type="molecule type" value="Genomic_DNA"/>
</dbReference>
<dbReference type="SMART" id="SM00238">
    <property type="entry name" value="BIR"/>
    <property type="match status" value="2"/>
</dbReference>
<evidence type="ECO:0000313" key="2">
    <source>
        <dbReference type="EMBL" id="KAK6180838.1"/>
    </source>
</evidence>
<dbReference type="AlphaFoldDB" id="A0AAN8PR73"/>
<comment type="caution">
    <text evidence="2">The sequence shown here is derived from an EMBL/GenBank/DDBJ whole genome shotgun (WGS) entry which is preliminary data.</text>
</comment>
<dbReference type="PROSITE" id="PS50143">
    <property type="entry name" value="BIR_REPEAT_2"/>
    <property type="match status" value="2"/>
</dbReference>
<feature type="compositionally biased region" description="Polar residues" evidence="1">
    <location>
        <begin position="637"/>
        <end position="658"/>
    </location>
</feature>
<dbReference type="GO" id="GO:0005737">
    <property type="term" value="C:cytoplasm"/>
    <property type="evidence" value="ECO:0007669"/>
    <property type="project" value="TreeGrafter"/>
</dbReference>
<feature type="compositionally biased region" description="Basic and acidic residues" evidence="1">
    <location>
        <begin position="333"/>
        <end position="343"/>
    </location>
</feature>
<reference evidence="2 3" key="1">
    <citation type="submission" date="2024-01" db="EMBL/GenBank/DDBJ databases">
        <title>The genome of the rayed Mediterranean limpet Patella caerulea (Linnaeus, 1758).</title>
        <authorList>
            <person name="Anh-Thu Weber A."/>
            <person name="Halstead-Nussloch G."/>
        </authorList>
    </citation>
    <scope>NUCLEOTIDE SEQUENCE [LARGE SCALE GENOMIC DNA]</scope>
    <source>
        <strain evidence="2">AATW-2023a</strain>
        <tissue evidence="2">Whole specimen</tissue>
    </source>
</reference>
<evidence type="ECO:0000256" key="1">
    <source>
        <dbReference type="SAM" id="MobiDB-lite"/>
    </source>
</evidence>
<dbReference type="PANTHER" id="PTHR10044:SF139">
    <property type="entry name" value="DEATH-ASSOCIATED INHIBITOR OF APOPTOSIS 2"/>
    <property type="match status" value="1"/>
</dbReference>
<dbReference type="InterPro" id="IPR001370">
    <property type="entry name" value="BIR_rpt"/>
</dbReference>
<name>A0AAN8PR73_PATCE</name>
<gene>
    <name evidence="2" type="ORF">SNE40_008817</name>
</gene>
<feature type="region of interest" description="Disordered" evidence="1">
    <location>
        <begin position="303"/>
        <end position="343"/>
    </location>
</feature>
<sequence>MSDYVINDIQRLSQRIKSFTDWTSPKDPIELALAGYRYTGELDRVKCDYCNKKVVQWTVNDNALEVHARFEPDCIFLRHLGYSRSLQLPRFSNFSKYSDRFESVSTVPLEYHQSLPALDKIAEAGFFYQGTLDRMGCYHCGLILRDWESHSDPIAIHKRFRPNCLYISRLEAVTFGSNLPTLAIGEQSTFGRVNIERSACLSIANFILENGNNWLEEPQNLESQLQDAEVEEQTEQQNPPSVNPNPNNPELLDAGNNLFDKREDFPDTCRNPFRPAGAATKSSYTPFPPLLLEVDCDDLGDTQFKAKVPNKKGKKRKNKKKDASSESASIIAQHEKRNQISDKKEVRNTVKNMQTKNLEENTNLKIISNDHIKGANRSESSQSTEKTVENDDLGDGKQINNSFVFVVDASVPDGVVGDVRPPLKTTLNDGAGTRADSSLQMTPPKLENILETSKHLPDKLFLRSLSDTELTDEMDYSFIPERSDGYHLSELEFSGCFNGNLEYRQISVKFYSTPITTCIQVSIRFQSLPLTFSSVKRNDCSQNLPLNTIGAPTKTNTLALAVSYPISGSLARISKSPPAAVSNFTETPKQSQIPLSLQATVSQITEIQSLPATVYNFTETQRQSQSLQATVSSIAKTPRQSQIPQSLPATGSNFTGTPRQPLVPQSLPTTISNFDGIPRHVLQSLPAAASNFMDTPRQSQVLQRRQVTVSNITANWRQICPEENETPEPHPLPPMYNREGFSELPMIQAVLQMGEVTYDSVVNTICTRYDAHGDTFPDAQSLFSSILDSGVTE</sequence>
<dbReference type="InterPro" id="IPR050784">
    <property type="entry name" value="IAP"/>
</dbReference>
<feature type="region of interest" description="Disordered" evidence="1">
    <location>
        <begin position="637"/>
        <end position="663"/>
    </location>
</feature>
<feature type="region of interest" description="Disordered" evidence="1">
    <location>
        <begin position="223"/>
        <end position="283"/>
    </location>
</feature>
<proteinExistence type="predicted"/>
<dbReference type="Proteomes" id="UP001347796">
    <property type="component" value="Unassembled WGS sequence"/>
</dbReference>
<evidence type="ECO:0000313" key="3">
    <source>
        <dbReference type="Proteomes" id="UP001347796"/>
    </source>
</evidence>
<dbReference type="CDD" id="cd00022">
    <property type="entry name" value="BIR"/>
    <property type="match status" value="2"/>
</dbReference>
<dbReference type="PANTHER" id="PTHR10044">
    <property type="entry name" value="INHIBITOR OF APOPTOSIS"/>
    <property type="match status" value="1"/>
</dbReference>
<dbReference type="Gene3D" id="1.10.1170.10">
    <property type="entry name" value="Inhibitor Of Apoptosis Protein (2mihbC-IAP-1), Chain A"/>
    <property type="match status" value="2"/>
</dbReference>
<keyword evidence="3" id="KW-1185">Reference proteome</keyword>